<gene>
    <name evidence="2" type="ORF">AJAP_08910</name>
</gene>
<proteinExistence type="predicted"/>
<keyword evidence="1" id="KW-0732">Signal</keyword>
<feature type="signal peptide" evidence="1">
    <location>
        <begin position="1"/>
        <end position="37"/>
    </location>
</feature>
<dbReference type="RefSeq" id="WP_038509563.1">
    <property type="nucleotide sequence ID" value="NZ_CP008953.1"/>
</dbReference>
<evidence type="ECO:0000256" key="1">
    <source>
        <dbReference type="SAM" id="SignalP"/>
    </source>
</evidence>
<dbReference type="AlphaFoldDB" id="A0A075UQR5"/>
<evidence type="ECO:0000313" key="3">
    <source>
        <dbReference type="Proteomes" id="UP000028492"/>
    </source>
</evidence>
<dbReference type="KEGG" id="aja:AJAP_08910"/>
<dbReference type="EMBL" id="CP008953">
    <property type="protein sequence ID" value="AIG74681.1"/>
    <property type="molecule type" value="Genomic_DNA"/>
</dbReference>
<dbReference type="Proteomes" id="UP000028492">
    <property type="component" value="Chromosome"/>
</dbReference>
<name>A0A075UQR5_9PSEU</name>
<dbReference type="HOGENOM" id="CLU_089990_0_0_11"/>
<accession>A0A075UQR5</accession>
<feature type="chain" id="PRO_5001710026" evidence="1">
    <location>
        <begin position="38"/>
        <end position="219"/>
    </location>
</feature>
<evidence type="ECO:0000313" key="2">
    <source>
        <dbReference type="EMBL" id="AIG74681.1"/>
    </source>
</evidence>
<organism evidence="2 3">
    <name type="scientific">Amycolatopsis japonica</name>
    <dbReference type="NCBI Taxonomy" id="208439"/>
    <lineage>
        <taxon>Bacteria</taxon>
        <taxon>Bacillati</taxon>
        <taxon>Actinomycetota</taxon>
        <taxon>Actinomycetes</taxon>
        <taxon>Pseudonocardiales</taxon>
        <taxon>Pseudonocardiaceae</taxon>
        <taxon>Amycolatopsis</taxon>
        <taxon>Amycolatopsis japonica group</taxon>
    </lineage>
</organism>
<protein>
    <submittedName>
        <fullName evidence="2">Conserved putative secreted protein</fullName>
    </submittedName>
</protein>
<sequence>MFGRTRSKTARRRLGTVVALTSALAMAGGLAATPALADDPVEIPVSYTVTGKTTVKKTGGTLDLGPGQLNGALVIDGDNVGIRGDLALPPSTANISLVSGVFKIKARVRIEPTGPVTGTLANGDLTTHSQANMLIDNIVVGLFWPVIPLPTVPNACKTVKPLDLTLISKNVDLFAETIPSSGTFTIPEFKDCFINDLALGALISGPDNTINLSMKSNLS</sequence>
<dbReference type="STRING" id="208439.AJAP_08910"/>
<keyword evidence="3" id="KW-1185">Reference proteome</keyword>
<reference evidence="2 3" key="1">
    <citation type="journal article" date="2014" name="J. Biotechnol.">
        <title>Complete genome sequence of the actinobacterium Amycolatopsis japonica MG417-CF17(T) (=DSM 44213T) producing (S,S)-N,N'-ethylenediaminedisuccinic acid.</title>
        <authorList>
            <person name="Stegmann E."/>
            <person name="Albersmeier A."/>
            <person name="Spohn M."/>
            <person name="Gert H."/>
            <person name="Weber T."/>
            <person name="Wohlleben W."/>
            <person name="Kalinowski J."/>
            <person name="Ruckert C."/>
        </authorList>
    </citation>
    <scope>NUCLEOTIDE SEQUENCE [LARGE SCALE GENOMIC DNA]</scope>
    <source>
        <strain evidence="3">MG417-CF17 (DSM 44213)</strain>
    </source>
</reference>